<feature type="compositionally biased region" description="Low complexity" evidence="1">
    <location>
        <begin position="142"/>
        <end position="158"/>
    </location>
</feature>
<keyword evidence="2" id="KW-0732">Signal</keyword>
<accession>A0A4P9XTG5</accession>
<proteinExistence type="predicted"/>
<protein>
    <recommendedName>
        <fullName evidence="5">Extracellular membrane protein CFEM domain-containing protein</fullName>
    </recommendedName>
</protein>
<gene>
    <name evidence="3" type="ORF">THASP1DRAFT_28779</name>
</gene>
<reference evidence="4" key="1">
    <citation type="journal article" date="2018" name="Nat. Microbiol.">
        <title>Leveraging single-cell genomics to expand the fungal tree of life.</title>
        <authorList>
            <person name="Ahrendt S.R."/>
            <person name="Quandt C.A."/>
            <person name="Ciobanu D."/>
            <person name="Clum A."/>
            <person name="Salamov A."/>
            <person name="Andreopoulos B."/>
            <person name="Cheng J.F."/>
            <person name="Woyke T."/>
            <person name="Pelin A."/>
            <person name="Henrissat B."/>
            <person name="Reynolds N.K."/>
            <person name="Benny G.L."/>
            <person name="Smith M.E."/>
            <person name="James T.Y."/>
            <person name="Grigoriev I.V."/>
        </authorList>
    </citation>
    <scope>NUCLEOTIDE SEQUENCE [LARGE SCALE GENOMIC DNA]</scope>
    <source>
        <strain evidence="4">RSA 1356</strain>
    </source>
</reference>
<dbReference type="Proteomes" id="UP000271241">
    <property type="component" value="Unassembled WGS sequence"/>
</dbReference>
<name>A0A4P9XTG5_9FUNG</name>
<evidence type="ECO:0008006" key="5">
    <source>
        <dbReference type="Google" id="ProtNLM"/>
    </source>
</evidence>
<feature type="chain" id="PRO_5020989410" description="Extracellular membrane protein CFEM domain-containing protein" evidence="2">
    <location>
        <begin position="31"/>
        <end position="253"/>
    </location>
</feature>
<feature type="signal peptide" evidence="2">
    <location>
        <begin position="1"/>
        <end position="30"/>
    </location>
</feature>
<evidence type="ECO:0000256" key="2">
    <source>
        <dbReference type="SAM" id="SignalP"/>
    </source>
</evidence>
<evidence type="ECO:0000256" key="1">
    <source>
        <dbReference type="SAM" id="MobiDB-lite"/>
    </source>
</evidence>
<dbReference type="AlphaFoldDB" id="A0A4P9XTG5"/>
<feature type="compositionally biased region" description="Low complexity" evidence="1">
    <location>
        <begin position="109"/>
        <end position="119"/>
    </location>
</feature>
<keyword evidence="4" id="KW-1185">Reference proteome</keyword>
<dbReference type="EMBL" id="KZ992514">
    <property type="protein sequence ID" value="RKP09436.1"/>
    <property type="molecule type" value="Genomic_DNA"/>
</dbReference>
<organism evidence="3 4">
    <name type="scientific">Thamnocephalis sphaerospora</name>
    <dbReference type="NCBI Taxonomy" id="78915"/>
    <lineage>
        <taxon>Eukaryota</taxon>
        <taxon>Fungi</taxon>
        <taxon>Fungi incertae sedis</taxon>
        <taxon>Zoopagomycota</taxon>
        <taxon>Zoopagomycotina</taxon>
        <taxon>Zoopagomycetes</taxon>
        <taxon>Zoopagales</taxon>
        <taxon>Sigmoideomycetaceae</taxon>
        <taxon>Thamnocephalis</taxon>
    </lineage>
</organism>
<evidence type="ECO:0000313" key="3">
    <source>
        <dbReference type="EMBL" id="RKP09436.1"/>
    </source>
</evidence>
<evidence type="ECO:0000313" key="4">
    <source>
        <dbReference type="Proteomes" id="UP000271241"/>
    </source>
</evidence>
<feature type="region of interest" description="Disordered" evidence="1">
    <location>
        <begin position="109"/>
        <end position="208"/>
    </location>
</feature>
<sequence length="253" mass="26067">MYCRQIGARAAGAALFIFSLLCLLVKPADLADAACARQAAVDACLRGASTRLALCRDEPVCTCWYLRVLLACYEQCRDDPDYYAGGRAAEMPRTQKVCAEAARIQAAAAPASMAPKPVATNPPVPATSKPSETVSAAPKGTPSRAATPALSPLPSASSSPPPKPASPPANSVSNDAKRSDAGTAKPNPGDADQLGSKIPERVDASGNPVVRTKSIDQSSAGVSSQAPNVLKVQPSVFLPFAMLLAGYVLVMSC</sequence>